<dbReference type="STRING" id="144197.ENSSPAP00000003635"/>
<organism evidence="2">
    <name type="scientific">Stegastes partitus</name>
    <name type="common">bicolor damselfish</name>
    <dbReference type="NCBI Taxonomy" id="144197"/>
    <lineage>
        <taxon>Eukaryota</taxon>
        <taxon>Metazoa</taxon>
        <taxon>Chordata</taxon>
        <taxon>Craniata</taxon>
        <taxon>Vertebrata</taxon>
        <taxon>Euteleostomi</taxon>
        <taxon>Actinopterygii</taxon>
        <taxon>Neopterygii</taxon>
        <taxon>Teleostei</taxon>
        <taxon>Neoteleostei</taxon>
        <taxon>Acanthomorphata</taxon>
        <taxon>Ovalentaria</taxon>
        <taxon>Pomacentridae</taxon>
        <taxon>Stegastes</taxon>
    </lineage>
</organism>
<dbReference type="AlphaFoldDB" id="A0A3B4Z4H9"/>
<dbReference type="SUPFAM" id="SSF56436">
    <property type="entry name" value="C-type lectin-like"/>
    <property type="match status" value="1"/>
</dbReference>
<accession>A0A3B4Z4H9</accession>
<dbReference type="InterPro" id="IPR016187">
    <property type="entry name" value="CTDL_fold"/>
</dbReference>
<name>A0A3B4Z4H9_9TELE</name>
<dbReference type="PROSITE" id="PS50041">
    <property type="entry name" value="C_TYPE_LECTIN_2"/>
    <property type="match status" value="1"/>
</dbReference>
<dbReference type="PANTHER" id="PTHR45784:SF3">
    <property type="entry name" value="C-TYPE LECTIN DOMAIN FAMILY 4 MEMBER K-LIKE-RELATED"/>
    <property type="match status" value="1"/>
</dbReference>
<reference evidence="2" key="1">
    <citation type="submission" date="2023-09" db="UniProtKB">
        <authorList>
            <consortium name="Ensembl"/>
        </authorList>
    </citation>
    <scope>IDENTIFICATION</scope>
</reference>
<proteinExistence type="predicted"/>
<dbReference type="Ensembl" id="ENSSPAT00000003710.1">
    <property type="protein sequence ID" value="ENSSPAP00000003635.1"/>
    <property type="gene ID" value="ENSSPAG00000002806.1"/>
</dbReference>
<protein>
    <recommendedName>
        <fullName evidence="1">C-type lectin domain-containing protein</fullName>
    </recommendedName>
</protein>
<evidence type="ECO:0000313" key="2">
    <source>
        <dbReference type="Ensembl" id="ENSSPAP00000003635.1"/>
    </source>
</evidence>
<evidence type="ECO:0000259" key="1">
    <source>
        <dbReference type="PROSITE" id="PS50041"/>
    </source>
</evidence>
<dbReference type="SMART" id="SM00034">
    <property type="entry name" value="CLECT"/>
    <property type="match status" value="1"/>
</dbReference>
<feature type="domain" description="C-type lectin" evidence="1">
    <location>
        <begin position="15"/>
        <end position="125"/>
    </location>
</feature>
<sequence>MSYDPDCFCVPLCPSSPNVYSFISESKEWSKAEDYSYCREHYTDLATIENDQENGQVMSLLSAGGYGWIGLYREPWRWSDNSSSSFRNWGTGQPNNYDNQFCVAEESNHLWFDEKCDKEMPFWCHALKVRK</sequence>
<dbReference type="InterPro" id="IPR001304">
    <property type="entry name" value="C-type_lectin-like"/>
</dbReference>
<dbReference type="Gene3D" id="3.10.100.10">
    <property type="entry name" value="Mannose-Binding Protein A, subunit A"/>
    <property type="match status" value="1"/>
</dbReference>
<dbReference type="Pfam" id="PF00059">
    <property type="entry name" value="Lectin_C"/>
    <property type="match status" value="1"/>
</dbReference>
<dbReference type="GeneTree" id="ENSGT00940000163911"/>
<dbReference type="InterPro" id="IPR016186">
    <property type="entry name" value="C-type_lectin-like/link_sf"/>
</dbReference>
<dbReference type="PANTHER" id="PTHR45784">
    <property type="entry name" value="C-TYPE LECTIN DOMAIN FAMILY 20 MEMBER A-RELATED"/>
    <property type="match status" value="1"/>
</dbReference>